<comment type="caution">
    <text evidence="7">The sequence shown here is derived from an EMBL/GenBank/DDBJ whole genome shotgun (WGS) entry which is preliminary data.</text>
</comment>
<dbReference type="SUPFAM" id="SSF56176">
    <property type="entry name" value="FAD-binding/transporter-associated domain-like"/>
    <property type="match status" value="1"/>
</dbReference>
<dbReference type="Pfam" id="PF01565">
    <property type="entry name" value="FAD_binding_4"/>
    <property type="match status" value="1"/>
</dbReference>
<gene>
    <name evidence="7" type="ORF">BJ987_006005</name>
</gene>
<reference evidence="7 8" key="1">
    <citation type="submission" date="2021-03" db="EMBL/GenBank/DDBJ databases">
        <title>Sequencing the genomes of 1000 actinobacteria strains.</title>
        <authorList>
            <person name="Klenk H.-P."/>
        </authorList>
    </citation>
    <scope>NUCLEOTIDE SEQUENCE [LARGE SCALE GENOMIC DNA]</scope>
    <source>
        <strain evidence="7 8">DSM 45516</strain>
    </source>
</reference>
<dbReference type="Gene3D" id="3.40.462.20">
    <property type="match status" value="1"/>
</dbReference>
<evidence type="ECO:0000259" key="6">
    <source>
        <dbReference type="PROSITE" id="PS51387"/>
    </source>
</evidence>
<dbReference type="InterPro" id="IPR006311">
    <property type="entry name" value="TAT_signal"/>
</dbReference>
<dbReference type="Pfam" id="PF08031">
    <property type="entry name" value="BBE"/>
    <property type="match status" value="1"/>
</dbReference>
<feature type="domain" description="FAD-binding PCMH-type" evidence="6">
    <location>
        <begin position="80"/>
        <end position="247"/>
    </location>
</feature>
<evidence type="ECO:0000256" key="4">
    <source>
        <dbReference type="ARBA" id="ARBA00022827"/>
    </source>
</evidence>
<dbReference type="InterPro" id="IPR006094">
    <property type="entry name" value="Oxid_FAD_bind_N"/>
</dbReference>
<comment type="similarity">
    <text evidence="2">Belongs to the oxygen-dependent FAD-linked oxidoreductase family.</text>
</comment>
<keyword evidence="3" id="KW-0285">Flavoprotein</keyword>
<proteinExistence type="inferred from homology"/>
<dbReference type="PROSITE" id="PS00862">
    <property type="entry name" value="OX2_COVAL_FAD"/>
    <property type="match status" value="1"/>
</dbReference>
<keyword evidence="4" id="KW-0274">FAD</keyword>
<dbReference type="InterPro" id="IPR016166">
    <property type="entry name" value="FAD-bd_PCMH"/>
</dbReference>
<evidence type="ECO:0000256" key="2">
    <source>
        <dbReference type="ARBA" id="ARBA00005466"/>
    </source>
</evidence>
<organism evidence="7 8">
    <name type="scientific">Nocardia goodfellowii</name>
    <dbReference type="NCBI Taxonomy" id="882446"/>
    <lineage>
        <taxon>Bacteria</taxon>
        <taxon>Bacillati</taxon>
        <taxon>Actinomycetota</taxon>
        <taxon>Actinomycetes</taxon>
        <taxon>Mycobacteriales</taxon>
        <taxon>Nocardiaceae</taxon>
        <taxon>Nocardia</taxon>
    </lineage>
</organism>
<dbReference type="InterPro" id="IPR012951">
    <property type="entry name" value="BBE"/>
</dbReference>
<dbReference type="Proteomes" id="UP001519325">
    <property type="component" value="Unassembled WGS sequence"/>
</dbReference>
<evidence type="ECO:0000313" key="7">
    <source>
        <dbReference type="EMBL" id="MBP2193104.1"/>
    </source>
</evidence>
<keyword evidence="8" id="KW-1185">Reference proteome</keyword>
<dbReference type="EMBL" id="JAGGMR010000001">
    <property type="protein sequence ID" value="MBP2193104.1"/>
    <property type="molecule type" value="Genomic_DNA"/>
</dbReference>
<protein>
    <submittedName>
        <fullName evidence="7">FAD/FMN-containing dehydrogenase</fullName>
    </submittedName>
</protein>
<dbReference type="Gene3D" id="3.30.43.10">
    <property type="entry name" value="Uridine Diphospho-n-acetylenolpyruvylglucosamine Reductase, domain 2"/>
    <property type="match status" value="1"/>
</dbReference>
<keyword evidence="5" id="KW-0560">Oxidoreductase</keyword>
<accession>A0ABS4QQ01</accession>
<evidence type="ECO:0000256" key="3">
    <source>
        <dbReference type="ARBA" id="ARBA00022630"/>
    </source>
</evidence>
<evidence type="ECO:0000256" key="1">
    <source>
        <dbReference type="ARBA" id="ARBA00001974"/>
    </source>
</evidence>
<dbReference type="RefSeq" id="WP_209896404.1">
    <property type="nucleotide sequence ID" value="NZ_JAGGMR010000001.1"/>
</dbReference>
<dbReference type="InterPro" id="IPR016169">
    <property type="entry name" value="FAD-bd_PCMH_sub2"/>
</dbReference>
<sequence>MPSPDGALPGASGFSRRSLIRGASGIAAVAAAGAVSTRTAAAAVGPAEWARLRGQLRGALVLRGEPDYGAVKALVDPRFDDNAPLGVVRAAETGDVQAAVTFARGHGLPLAVRAGGHSFVGASAATGALVIDVRKLDKVGFDADHVTFGAGLTGLAALKELVPSGLSLPVGTCSSVGLAGLTVGGGLGVDSRRYGMTCDRLVAAELVLPNGELVRVDATTPDLFWALRGAGGATGIVTSLTFRPIPAIAKDVIRLTFPGDQAARRVLEGWAQWMPVADRAVYARVDVVATPDGPRCDVLIVCPAGAGGGVVRDLTTAVATAPTKEDHRTALEHLAAVDDVNLDKPEAGTTRIAGSDVVAGLSPMVVNAIVDVIAARSRANAPGQVMVEPIDGAIREVMPGASAFPWRAHAAALEWAVMTTGGFDEAYRWITSANQALSPYSAGGYLNHVEPTDTVQRCFGPNFPRLQYIRQAIDPDRVLRWGING</sequence>
<dbReference type="PROSITE" id="PS51387">
    <property type="entry name" value="FAD_PCMH"/>
    <property type="match status" value="1"/>
</dbReference>
<dbReference type="Gene3D" id="3.30.465.10">
    <property type="match status" value="1"/>
</dbReference>
<dbReference type="InterPro" id="IPR036318">
    <property type="entry name" value="FAD-bd_PCMH-like_sf"/>
</dbReference>
<evidence type="ECO:0000256" key="5">
    <source>
        <dbReference type="ARBA" id="ARBA00023002"/>
    </source>
</evidence>
<dbReference type="PANTHER" id="PTHR42973:SF39">
    <property type="entry name" value="FAD-BINDING PCMH-TYPE DOMAIN-CONTAINING PROTEIN"/>
    <property type="match status" value="1"/>
</dbReference>
<dbReference type="PROSITE" id="PS51318">
    <property type="entry name" value="TAT"/>
    <property type="match status" value="1"/>
</dbReference>
<dbReference type="InterPro" id="IPR006093">
    <property type="entry name" value="Oxy_OxRdtase_FAD_BS"/>
</dbReference>
<dbReference type="PANTHER" id="PTHR42973">
    <property type="entry name" value="BINDING OXIDOREDUCTASE, PUTATIVE (AFU_ORTHOLOGUE AFUA_1G17690)-RELATED"/>
    <property type="match status" value="1"/>
</dbReference>
<dbReference type="InterPro" id="IPR016167">
    <property type="entry name" value="FAD-bd_PCMH_sub1"/>
</dbReference>
<evidence type="ECO:0000313" key="8">
    <source>
        <dbReference type="Proteomes" id="UP001519325"/>
    </source>
</evidence>
<comment type="cofactor">
    <cofactor evidence="1">
        <name>FAD</name>
        <dbReference type="ChEBI" id="CHEBI:57692"/>
    </cofactor>
</comment>
<name>A0ABS4QQ01_9NOCA</name>
<dbReference type="InterPro" id="IPR050416">
    <property type="entry name" value="FAD-linked_Oxidoreductase"/>
</dbReference>